<dbReference type="Proteomes" id="UP000297192">
    <property type="component" value="Segment"/>
</dbReference>
<reference evidence="1" key="1">
    <citation type="journal article" date="2017" name="Arch. Virol.">
        <title>Complete genome sequence of shrimp hemocyte iridescent virus (SHIV) isolated from white leg shrimp, Litopenaeus vannamei.</title>
        <authorList>
            <person name="Qiu L."/>
            <person name="Chen M.M."/>
            <person name="Wang R.Y."/>
            <person name="Wan X.Y."/>
            <person name="Li C."/>
            <person name="Zhang Q.L."/>
            <person name="Dong X."/>
            <person name="Yang B."/>
            <person name="Xiang J.H."/>
            <person name="Huang J."/>
        </authorList>
    </citation>
    <scope>NUCLEOTIDE SEQUENCE [LARGE SCALE GENOMIC DNA]</scope>
    <source>
        <strain evidence="1">20141215</strain>
    </source>
</reference>
<dbReference type="KEGG" id="vg:65099926"/>
<sequence length="187" mass="21580">MNNFKINSIYKCRSNNTKGIDLHGKNKIVSDINWNDFKITNLKYPENDQDLITKKYIQDEKAAGNIYRSFIFDDFIESGSERTIDFSENPDWTVMMINIRLFLVLEIGCLFRHQVGVVSYYTGNGDMGPTTDFFKYKIFGEAVIKNIDDDANKITIAAQNFGYIKLTENDKEYKNEALYGIAGIEFI</sequence>
<organism evidence="1">
    <name type="scientific">Shrimp hemocyte iridescent virus</name>
    <dbReference type="NCBI Taxonomy" id="2039780"/>
    <lineage>
        <taxon>Viruses</taxon>
        <taxon>Varidnaviria</taxon>
        <taxon>Bamfordvirae</taxon>
        <taxon>Nucleocytoviricota</taxon>
        <taxon>Megaviricetes</taxon>
        <taxon>Pimascovirales</taxon>
        <taxon>Pimascovirales incertae sedis</taxon>
        <taxon>Iridoviridae</taxon>
        <taxon>Betairidovirinae</taxon>
        <taxon>Decapodiridovirus</taxon>
        <taxon>Decapodiridovirus litopenaeus1</taxon>
        <taxon>Decapod iridescent virus 1</taxon>
    </lineage>
</organism>
<dbReference type="EMBL" id="MF599468">
    <property type="protein sequence ID" value="ATE87163.1"/>
    <property type="molecule type" value="Genomic_DNA"/>
</dbReference>
<gene>
    <name evidence="1" type="primary">154L</name>
</gene>
<evidence type="ECO:0000313" key="2">
    <source>
        <dbReference type="Proteomes" id="UP000297192"/>
    </source>
</evidence>
<proteinExistence type="predicted"/>
<reference evidence="1" key="2">
    <citation type="journal article" date="2017" name="Sci. Rep.">
        <title>Characterization of a new member of Iridoviridae, Shrimp hemocyte iridescent virus (SHIV), found in white leg shrimp (Litopenaeus vannamei).</title>
        <authorList>
            <person name="Qiu L."/>
            <person name="Chen M.M."/>
            <person name="Wan X.Y."/>
            <person name="Li C."/>
            <person name="Zhang Q.L."/>
            <person name="Wang R.Y."/>
            <person name="Cheng D.Y."/>
            <person name="Dong X."/>
            <person name="Yang B."/>
            <person name="Wang X.H."/>
            <person name="Xiang J.H."/>
            <person name="Huang J."/>
        </authorList>
    </citation>
    <scope>NUCLEOTIDE SEQUENCE [LARGE SCALE GENOMIC DNA]</scope>
    <source>
        <strain evidence="1">20141215</strain>
    </source>
</reference>
<keyword evidence="2" id="KW-1185">Reference proteome</keyword>
<protein>
    <submittedName>
        <fullName evidence="1">Uncharacterized protein</fullName>
    </submittedName>
</protein>
<name>A0A291B0Y9_9VIRU</name>
<accession>A0A291B0Y9</accession>
<dbReference type="GeneID" id="65099926"/>
<dbReference type="RefSeq" id="YP_010084906.1">
    <property type="nucleotide sequence ID" value="NC_055165.1"/>
</dbReference>
<evidence type="ECO:0000313" key="1">
    <source>
        <dbReference type="EMBL" id="ATE87163.1"/>
    </source>
</evidence>